<organism evidence="2">
    <name type="scientific">Mycobacterium triplex</name>
    <dbReference type="NCBI Taxonomy" id="47839"/>
    <lineage>
        <taxon>Bacteria</taxon>
        <taxon>Bacillati</taxon>
        <taxon>Actinomycetota</taxon>
        <taxon>Actinomycetes</taxon>
        <taxon>Mycobacteriales</taxon>
        <taxon>Mycobacteriaceae</taxon>
        <taxon>Mycobacterium</taxon>
        <taxon>Mycobacterium simiae complex</taxon>
    </lineage>
</organism>
<evidence type="ECO:0000313" key="3">
    <source>
        <dbReference type="EMBL" id="ORX00729.1"/>
    </source>
</evidence>
<dbReference type="HOGENOM" id="CLU_1218677_0_0_11"/>
<dbReference type="STRING" id="47839.BN973_02448"/>
<dbReference type="EMBL" id="LQPY01000034">
    <property type="protein sequence ID" value="ORX00729.1"/>
    <property type="molecule type" value="Genomic_DNA"/>
</dbReference>
<dbReference type="EMBL" id="HG964446">
    <property type="protein sequence ID" value="CDO88089.1"/>
    <property type="molecule type" value="Genomic_DNA"/>
</dbReference>
<proteinExistence type="predicted"/>
<evidence type="ECO:0000313" key="2">
    <source>
        <dbReference type="EMBL" id="CDO88089.1"/>
    </source>
</evidence>
<reference evidence="3 4" key="3">
    <citation type="submission" date="2016-01" db="EMBL/GenBank/DDBJ databases">
        <title>The new phylogeny of the genus Mycobacterium.</title>
        <authorList>
            <person name="Tarcisio F."/>
            <person name="Conor M."/>
            <person name="Antonella G."/>
            <person name="Elisabetta G."/>
            <person name="Giulia F.S."/>
            <person name="Sara T."/>
            <person name="Anna F."/>
            <person name="Clotilde B."/>
            <person name="Roberto B."/>
            <person name="Veronica D.S."/>
            <person name="Fabio R."/>
            <person name="Monica P."/>
            <person name="Olivier J."/>
            <person name="Enrico T."/>
            <person name="Nicola S."/>
        </authorList>
    </citation>
    <scope>NUCLEOTIDE SEQUENCE [LARGE SCALE GENOMIC DNA]</scope>
    <source>
        <strain evidence="3 4">DSM 44626</strain>
    </source>
</reference>
<name>A0A024JWX7_9MYCO</name>
<evidence type="ECO:0000313" key="4">
    <source>
        <dbReference type="Proteomes" id="UP000193710"/>
    </source>
</evidence>
<dbReference type="Proteomes" id="UP000028880">
    <property type="component" value="Unassembled WGS sequence"/>
</dbReference>
<dbReference type="Pfam" id="PF11139">
    <property type="entry name" value="SfLAP"/>
    <property type="match status" value="1"/>
</dbReference>
<keyword evidence="1" id="KW-1133">Transmembrane helix</keyword>
<reference evidence="2" key="2">
    <citation type="submission" date="2014-04" db="EMBL/GenBank/DDBJ databases">
        <authorList>
            <person name="Urmite Genomes U."/>
        </authorList>
    </citation>
    <scope>NUCLEOTIDE SEQUENCE</scope>
    <source>
        <strain evidence="2">DSM 44626</strain>
    </source>
</reference>
<accession>A0A024JWX7</accession>
<dbReference type="RefSeq" id="WP_036468328.1">
    <property type="nucleotide sequence ID" value="NZ_HG964446.1"/>
</dbReference>
<evidence type="ECO:0000256" key="1">
    <source>
        <dbReference type="SAM" id="Phobius"/>
    </source>
</evidence>
<keyword evidence="4" id="KW-1185">Reference proteome</keyword>
<dbReference type="AlphaFoldDB" id="A0A024JWX7"/>
<sequence length="227" mass="24186">MEALLLALAGLAFLDSLNVLNVGVVSAVVYASRLDRRSPVPGGMSFIAGLFAVNITFGVCTVLGLGLLKHSVDFKITPALHFWGQLALGVVLMCLAYFPLTAQTSAPGWALAAMRQRPWLLGILGSAVGSGQAPTSIPYLTGLAMLAALHPRPPGWPLLICGYWTLALTPSLVILFLATRKTKRAVRVQRGIVRGLSRYGPISVRILFLVVGVGLVADALLFRSVLW</sequence>
<dbReference type="eggNOG" id="ENOG5032VK2">
    <property type="taxonomic scope" value="Bacteria"/>
</dbReference>
<feature type="transmembrane region" description="Helical" evidence="1">
    <location>
        <begin position="43"/>
        <end position="68"/>
    </location>
</feature>
<keyword evidence="1" id="KW-0812">Transmembrane</keyword>
<dbReference type="Proteomes" id="UP000193710">
    <property type="component" value="Unassembled WGS sequence"/>
</dbReference>
<dbReference type="InterPro" id="IPR021315">
    <property type="entry name" value="Gap/Sap"/>
</dbReference>
<keyword evidence="1" id="KW-0472">Membrane</keyword>
<reference evidence="2" key="1">
    <citation type="journal article" date="2014" name="Genome Announc.">
        <title>Draft Genome Sequence of Mycobacterium triplex DSM 44626.</title>
        <authorList>
            <person name="Sassi M."/>
            <person name="Croce O."/>
            <person name="Robert C."/>
            <person name="Raoult D."/>
            <person name="Drancourt M."/>
        </authorList>
    </citation>
    <scope>NUCLEOTIDE SEQUENCE [LARGE SCALE GENOMIC DNA]</scope>
    <source>
        <strain evidence="2">DSM 44626</strain>
    </source>
</reference>
<feature type="transmembrane region" description="Helical" evidence="1">
    <location>
        <begin position="199"/>
        <end position="222"/>
    </location>
</feature>
<protein>
    <submittedName>
        <fullName evidence="2">Uncharacterized protein</fullName>
    </submittedName>
</protein>
<feature type="transmembrane region" description="Helical" evidence="1">
    <location>
        <begin position="80"/>
        <end position="100"/>
    </location>
</feature>
<gene>
    <name evidence="3" type="ORF">AWC29_01925</name>
    <name evidence="2" type="ORF">BN973_02448</name>
</gene>
<dbReference type="OrthoDB" id="4747520at2"/>
<feature type="transmembrane region" description="Helical" evidence="1">
    <location>
        <begin position="155"/>
        <end position="178"/>
    </location>
</feature>